<evidence type="ECO:0000313" key="2">
    <source>
        <dbReference type="Proteomes" id="UP000013026"/>
    </source>
</evidence>
<dbReference type="PATRIC" id="fig|504728.9.peg.81"/>
<reference evidence="1 2" key="1">
    <citation type="submission" date="2013-04" db="EMBL/GenBank/DDBJ databases">
        <authorList>
            <person name="Chin J."/>
            <person name="Alexander D.H."/>
            <person name="Marks P."/>
            <person name="Korlach J."/>
            <person name="Clum A."/>
            <person name="Copeland A."/>
        </authorList>
    </citation>
    <scope>NUCLEOTIDE SEQUENCE [LARGE SCALE GENOMIC DNA]</scope>
    <source>
        <strain evidence="2">ATCC 35948 / DSM 1279 / VKM B-1258 / 21</strain>
    </source>
</reference>
<accession>M9X8W7</accession>
<dbReference type="eggNOG" id="ENOG502ZS8C">
    <property type="taxonomic scope" value="Bacteria"/>
</dbReference>
<proteinExistence type="predicted"/>
<evidence type="ECO:0000313" key="1">
    <source>
        <dbReference type="EMBL" id="AGK03389.1"/>
    </source>
</evidence>
<organism evidence="1 2">
    <name type="scientific">Meiothermus ruber (strain ATCC 35948 / DSM 1279 / VKM B-1258 / 21)</name>
    <name type="common">Thermus ruber</name>
    <dbReference type="NCBI Taxonomy" id="504728"/>
    <lineage>
        <taxon>Bacteria</taxon>
        <taxon>Thermotogati</taxon>
        <taxon>Deinococcota</taxon>
        <taxon>Deinococci</taxon>
        <taxon>Thermales</taxon>
        <taxon>Thermaceae</taxon>
        <taxon>Meiothermus</taxon>
    </lineage>
</organism>
<sequence length="574" mass="64014">MVVGLVLLLAACGTQQIKTAHDAQPWDGEPVPLALAQALTLGMKVSAGGVSLQEAKTYKFASEIVYDLSLKPLHHLLLVGPETTDFWGTIANPGDKNYALYAVGATDKRSFFSFIIPAGSFKSLAETRAKAGSFRRFLSPSVGVLYLEDNTGRVWDVNTATEVGAEQMKVWRQAQRVLFEQRQKDGILDKIKEDWDRLRTEASQKGLAQSGGLPTLDEVTLPNGHLDVPKLITALEAQKAAKGVSANYTNERAWCMGWFCAGMGYASVVRKNRYNGDLANNNLYNPDNPQDYSDCNISGQKCRIANDIHNADPLGNLQWINYYRYAPADGYWGAWDAGLSGLGRLNNIGCGPLAITRLFAWYATERQNYGSYNVNFINSGTAPSTAYVIAQEMFEPVYLGTRDGQNVYQPRIARYTDTWWFQNSDQGLTRDTNMIPGANNWIRDRASAEGKNWEMRGSHKAWVNIVYAATGWTVVAIPIAWIDFSQHTWRVRDIARGKIGRDNEPVIAMYGQGTLGHFAMSQAYIVHEGWFSANLFLWIRREANSWAQDLLQGGFVNVTDMASYYSGAFGMYRR</sequence>
<protein>
    <submittedName>
        <fullName evidence="1">Uncharacterized protein</fullName>
    </submittedName>
</protein>
<dbReference type="KEGG" id="mre:K649_00385"/>
<dbReference type="AlphaFoldDB" id="M9X8W7"/>
<dbReference type="Proteomes" id="UP000013026">
    <property type="component" value="Chromosome"/>
</dbReference>
<name>M9X8W7_MEIRD</name>
<gene>
    <name evidence="1" type="ORF">K649_00385</name>
</gene>
<dbReference type="EMBL" id="CP005385">
    <property type="protein sequence ID" value="AGK03389.1"/>
    <property type="molecule type" value="Genomic_DNA"/>
</dbReference>